<keyword evidence="2" id="KW-1185">Reference proteome</keyword>
<accession>A0A015K312</accession>
<evidence type="ECO:0000313" key="2">
    <source>
        <dbReference type="Proteomes" id="UP000022910"/>
    </source>
</evidence>
<dbReference type="EMBL" id="JEMT01025020">
    <property type="protein sequence ID" value="EXX61794.1"/>
    <property type="molecule type" value="Genomic_DNA"/>
</dbReference>
<reference evidence="1 2" key="1">
    <citation type="submission" date="2014-02" db="EMBL/GenBank/DDBJ databases">
        <title>Single nucleus genome sequencing reveals high similarity among nuclei of an endomycorrhizal fungus.</title>
        <authorList>
            <person name="Lin K."/>
            <person name="Geurts R."/>
            <person name="Zhang Z."/>
            <person name="Limpens E."/>
            <person name="Saunders D.G."/>
            <person name="Mu D."/>
            <person name="Pang E."/>
            <person name="Cao H."/>
            <person name="Cha H."/>
            <person name="Lin T."/>
            <person name="Zhou Q."/>
            <person name="Shang Y."/>
            <person name="Li Y."/>
            <person name="Ivanov S."/>
            <person name="Sharma T."/>
            <person name="Velzen R.V."/>
            <person name="Ruijter N.D."/>
            <person name="Aanen D.K."/>
            <person name="Win J."/>
            <person name="Kamoun S."/>
            <person name="Bisseling T."/>
            <person name="Huang S."/>
        </authorList>
    </citation>
    <scope>NUCLEOTIDE SEQUENCE [LARGE SCALE GENOMIC DNA]</scope>
    <source>
        <strain evidence="2">DAOM197198w</strain>
    </source>
</reference>
<organism evidence="1 2">
    <name type="scientific">Rhizophagus irregularis (strain DAOM 197198w)</name>
    <name type="common">Glomus intraradices</name>
    <dbReference type="NCBI Taxonomy" id="1432141"/>
    <lineage>
        <taxon>Eukaryota</taxon>
        <taxon>Fungi</taxon>
        <taxon>Fungi incertae sedis</taxon>
        <taxon>Mucoromycota</taxon>
        <taxon>Glomeromycotina</taxon>
        <taxon>Glomeromycetes</taxon>
        <taxon>Glomerales</taxon>
        <taxon>Glomeraceae</taxon>
        <taxon>Rhizophagus</taxon>
    </lineage>
</organism>
<evidence type="ECO:0000313" key="1">
    <source>
        <dbReference type="EMBL" id="EXX61794.1"/>
    </source>
</evidence>
<comment type="caution">
    <text evidence="1">The sequence shown here is derived from an EMBL/GenBank/DDBJ whole genome shotgun (WGS) entry which is preliminary data.</text>
</comment>
<dbReference type="AlphaFoldDB" id="A0A015K312"/>
<sequence>MAKFYFSQDEINDKIYKDLMVEPTNDELSEALNKLSNNKASGPTVLVMKC</sequence>
<name>A0A015K312_RHIIW</name>
<proteinExistence type="predicted"/>
<dbReference type="Proteomes" id="UP000022910">
    <property type="component" value="Unassembled WGS sequence"/>
</dbReference>
<dbReference type="HOGENOM" id="CLU_3125822_0_0_1"/>
<gene>
    <name evidence="1" type="ORF">RirG_167870</name>
</gene>
<dbReference type="OrthoDB" id="2342540at2759"/>
<protein>
    <submittedName>
        <fullName evidence="1">Uncharacterized protein</fullName>
    </submittedName>
</protein>